<accession>A0A087UNR4</accession>
<dbReference type="Proteomes" id="UP000054359">
    <property type="component" value="Unassembled WGS sequence"/>
</dbReference>
<proteinExistence type="predicted"/>
<gene>
    <name evidence="1" type="ORF">X975_00932</name>
</gene>
<reference evidence="1 2" key="1">
    <citation type="submission" date="2013-11" db="EMBL/GenBank/DDBJ databases">
        <title>Genome sequencing of Stegodyphus mimosarum.</title>
        <authorList>
            <person name="Bechsgaard J."/>
        </authorList>
    </citation>
    <scope>NUCLEOTIDE SEQUENCE [LARGE SCALE GENOMIC DNA]</scope>
</reference>
<evidence type="ECO:0000313" key="2">
    <source>
        <dbReference type="Proteomes" id="UP000054359"/>
    </source>
</evidence>
<protein>
    <submittedName>
        <fullName evidence="1">Uncharacterized protein</fullName>
    </submittedName>
</protein>
<keyword evidence="2" id="KW-1185">Reference proteome</keyword>
<feature type="non-terminal residue" evidence="1">
    <location>
        <position position="145"/>
    </location>
</feature>
<dbReference type="AlphaFoldDB" id="A0A087UNR4"/>
<dbReference type="EMBL" id="KK120772">
    <property type="protein sequence ID" value="KFM79003.1"/>
    <property type="molecule type" value="Genomic_DNA"/>
</dbReference>
<sequence>MTIPRLELPACLLLSKLMQRVGALKLKIDDVKLRSDSSIALALINTSPHLLKTFVSNRVSQIQQLTSNYQWGHVSSKMNPADIISRGSDATTLGSNKLWWKGPDFLNKHNFQDKNGLSHELYSSELKPVTTSFLTLKLIHFLMTA</sequence>
<evidence type="ECO:0000313" key="1">
    <source>
        <dbReference type="EMBL" id="KFM79003.1"/>
    </source>
</evidence>
<dbReference type="PANTHER" id="PTHR47331:SF6">
    <property type="entry name" value="DOUBLECORTIN DOMAIN-CONTAINING PROTEIN"/>
    <property type="match status" value="1"/>
</dbReference>
<name>A0A087UNR4_STEMI</name>
<dbReference type="OMA" id="LIHFLMT"/>
<dbReference type="OrthoDB" id="6431246at2759"/>
<dbReference type="PANTHER" id="PTHR47331">
    <property type="entry name" value="PHD-TYPE DOMAIN-CONTAINING PROTEIN"/>
    <property type="match status" value="1"/>
</dbReference>
<organism evidence="1 2">
    <name type="scientific">Stegodyphus mimosarum</name>
    <name type="common">African social velvet spider</name>
    <dbReference type="NCBI Taxonomy" id="407821"/>
    <lineage>
        <taxon>Eukaryota</taxon>
        <taxon>Metazoa</taxon>
        <taxon>Ecdysozoa</taxon>
        <taxon>Arthropoda</taxon>
        <taxon>Chelicerata</taxon>
        <taxon>Arachnida</taxon>
        <taxon>Araneae</taxon>
        <taxon>Araneomorphae</taxon>
        <taxon>Entelegynae</taxon>
        <taxon>Eresoidea</taxon>
        <taxon>Eresidae</taxon>
        <taxon>Stegodyphus</taxon>
    </lineage>
</organism>